<proteinExistence type="predicted"/>
<dbReference type="EMBL" id="LWCA01000894">
    <property type="protein sequence ID" value="OAF66560.1"/>
    <property type="molecule type" value="Genomic_DNA"/>
</dbReference>
<evidence type="ECO:0000313" key="1">
    <source>
        <dbReference type="EMBL" id="OAF66560.1"/>
    </source>
</evidence>
<dbReference type="AlphaFoldDB" id="A0A177AXG9"/>
<evidence type="ECO:0000313" key="2">
    <source>
        <dbReference type="Proteomes" id="UP000078046"/>
    </source>
</evidence>
<dbReference type="Proteomes" id="UP000078046">
    <property type="component" value="Unassembled WGS sequence"/>
</dbReference>
<name>A0A177AXG9_9BILA</name>
<accession>A0A177AXG9</accession>
<gene>
    <name evidence="1" type="ORF">A3Q56_05716</name>
</gene>
<comment type="caution">
    <text evidence="1">The sequence shown here is derived from an EMBL/GenBank/DDBJ whole genome shotgun (WGS) entry which is preliminary data.</text>
</comment>
<protein>
    <submittedName>
        <fullName evidence="1">Uncharacterized protein</fullName>
    </submittedName>
</protein>
<organism evidence="1 2">
    <name type="scientific">Intoshia linei</name>
    <dbReference type="NCBI Taxonomy" id="1819745"/>
    <lineage>
        <taxon>Eukaryota</taxon>
        <taxon>Metazoa</taxon>
        <taxon>Spiralia</taxon>
        <taxon>Lophotrochozoa</taxon>
        <taxon>Mesozoa</taxon>
        <taxon>Orthonectida</taxon>
        <taxon>Rhopaluridae</taxon>
        <taxon>Intoshia</taxon>
    </lineage>
</organism>
<sequence>MSKNLKNDKVNEIYNFYPVTFKRLMNNIENKQQYPSINYTRTLKETPRTYLKYKNKDTKPHISDETIDTTWRNEIKKDNKRNLITQKYKNYRQIYFYGSDTERADYKAHNRAVLKQQIKDKEEYKQELFRQKSMEFSNHATYDKGYSKILKKEENTKKEYLKSFSCANKMSPTHLNIHNGV</sequence>
<reference evidence="1 2" key="1">
    <citation type="submission" date="2016-04" db="EMBL/GenBank/DDBJ databases">
        <title>The genome of Intoshia linei affirms orthonectids as highly simplified spiralians.</title>
        <authorList>
            <person name="Mikhailov K.V."/>
            <person name="Slusarev G.S."/>
            <person name="Nikitin M.A."/>
            <person name="Logacheva M.D."/>
            <person name="Penin A."/>
            <person name="Aleoshin V."/>
            <person name="Panchin Y.V."/>
        </authorList>
    </citation>
    <scope>NUCLEOTIDE SEQUENCE [LARGE SCALE GENOMIC DNA]</scope>
    <source>
        <strain evidence="1">Intl2013</strain>
        <tissue evidence="1">Whole animal</tissue>
    </source>
</reference>
<keyword evidence="2" id="KW-1185">Reference proteome</keyword>